<evidence type="ECO:0000313" key="1">
    <source>
        <dbReference type="EMBL" id="ACQ82098.1"/>
    </source>
</evidence>
<dbReference type="EMBL" id="CP001618">
    <property type="protein sequence ID" value="ACQ82098.1"/>
    <property type="molecule type" value="Genomic_DNA"/>
</dbReference>
<evidence type="ECO:0000313" key="2">
    <source>
        <dbReference type="Proteomes" id="UP000007962"/>
    </source>
</evidence>
<protein>
    <submittedName>
        <fullName evidence="1">Uncharacterized protein</fullName>
    </submittedName>
</protein>
<sequence>MSEPRTQIRDYVEWTIEKTPRIRVVGRYAAYTVGYLVAILVDASGPATVLNRRLPDDPDDSVDMYRTQARRAGSSVWIPVQASRRRAWLDVYDDPDSCETLDLQVLQIRGATPLRRWRHPKTEDSRWRVRLACRDGGTENDGLELEGAWLELAWLATIGGWPEPELPEGPRTSPV</sequence>
<gene>
    <name evidence="1" type="ordered locus">Bcav_3856</name>
</gene>
<proteinExistence type="predicted"/>
<dbReference type="KEGG" id="bcv:Bcav_3856"/>
<accession>C5C4H4</accession>
<dbReference type="HOGENOM" id="CLU_1592715_0_0_11"/>
<dbReference type="RefSeq" id="WP_015884335.1">
    <property type="nucleotide sequence ID" value="NC_012669.1"/>
</dbReference>
<name>C5C4H4_BEUC1</name>
<organism evidence="1 2">
    <name type="scientific">Beutenbergia cavernae (strain ATCC BAA-8 / DSM 12333 / CCUG 43141 / JCM 11478 / NBRC 16432 / NCIMB 13614 / HKI 0122)</name>
    <dbReference type="NCBI Taxonomy" id="471853"/>
    <lineage>
        <taxon>Bacteria</taxon>
        <taxon>Bacillati</taxon>
        <taxon>Actinomycetota</taxon>
        <taxon>Actinomycetes</taxon>
        <taxon>Micrococcales</taxon>
        <taxon>Beutenbergiaceae</taxon>
        <taxon>Beutenbergia</taxon>
    </lineage>
</organism>
<dbReference type="STRING" id="471853.Bcav_3856"/>
<reference evidence="1 2" key="1">
    <citation type="journal article" date="2009" name="Stand. Genomic Sci.">
        <title>Complete genome sequence of Beutenbergia cavernae type strain (HKI 0122).</title>
        <authorList>
            <person name="Land M."/>
            <person name="Pukall R."/>
            <person name="Abt B."/>
            <person name="Goker M."/>
            <person name="Rohde M."/>
            <person name="Glavina Del Rio T."/>
            <person name="Tice H."/>
            <person name="Copeland A."/>
            <person name="Cheng J.F."/>
            <person name="Lucas S."/>
            <person name="Chen F."/>
            <person name="Nolan M."/>
            <person name="Bruce D."/>
            <person name="Goodwin L."/>
            <person name="Pitluck S."/>
            <person name="Ivanova N."/>
            <person name="Mavromatis K."/>
            <person name="Ovchinnikova G."/>
            <person name="Pati A."/>
            <person name="Chen A."/>
            <person name="Palaniappan K."/>
            <person name="Hauser L."/>
            <person name="Chang Y.J."/>
            <person name="Jefferies C.C."/>
            <person name="Saunders E."/>
            <person name="Brettin T."/>
            <person name="Detter J.C."/>
            <person name="Han C."/>
            <person name="Chain P."/>
            <person name="Bristow J."/>
            <person name="Eisen J.A."/>
            <person name="Markowitz V."/>
            <person name="Hugenholtz P."/>
            <person name="Kyrpides N.C."/>
            <person name="Klenk H.P."/>
            <person name="Lapidus A."/>
        </authorList>
    </citation>
    <scope>NUCLEOTIDE SEQUENCE [LARGE SCALE GENOMIC DNA]</scope>
    <source>
        <strain evidence="2">ATCC BAA-8 / DSM 12333 / NBRC 16432</strain>
    </source>
</reference>
<dbReference type="Proteomes" id="UP000007962">
    <property type="component" value="Chromosome"/>
</dbReference>
<dbReference type="AlphaFoldDB" id="C5C4H4"/>
<keyword evidence="2" id="KW-1185">Reference proteome</keyword>